<dbReference type="Pfam" id="PF09678">
    <property type="entry name" value="Caa3_CtaG"/>
    <property type="match status" value="1"/>
</dbReference>
<dbReference type="EMBL" id="CP137757">
    <property type="protein sequence ID" value="WPF24335.1"/>
    <property type="molecule type" value="Genomic_DNA"/>
</dbReference>
<feature type="compositionally biased region" description="Basic residues" evidence="6">
    <location>
        <begin position="692"/>
        <end position="707"/>
    </location>
</feature>
<feature type="transmembrane region" description="Helical" evidence="7">
    <location>
        <begin position="378"/>
        <end position="398"/>
    </location>
</feature>
<feature type="transmembrane region" description="Helical" evidence="7">
    <location>
        <begin position="558"/>
        <end position="581"/>
    </location>
</feature>
<dbReference type="AlphaFoldDB" id="A0AAU0PYD0"/>
<evidence type="ECO:0000256" key="1">
    <source>
        <dbReference type="ARBA" id="ARBA00004651"/>
    </source>
</evidence>
<evidence type="ECO:0000259" key="8">
    <source>
        <dbReference type="Pfam" id="PF05425"/>
    </source>
</evidence>
<dbReference type="GO" id="GO:0005886">
    <property type="term" value="C:plasma membrane"/>
    <property type="evidence" value="ECO:0007669"/>
    <property type="project" value="UniProtKB-SubCell"/>
</dbReference>
<dbReference type="RefSeq" id="WP_204087253.1">
    <property type="nucleotide sequence ID" value="NZ_CP137757.1"/>
</dbReference>
<feature type="transmembrane region" description="Helical" evidence="7">
    <location>
        <begin position="20"/>
        <end position="40"/>
    </location>
</feature>
<dbReference type="InterPro" id="IPR019108">
    <property type="entry name" value="Caa3_assmbl_CtaG-rel"/>
</dbReference>
<reference evidence="9 10" key="1">
    <citation type="submission" date="2023-10" db="EMBL/GenBank/DDBJ databases">
        <title>complete genome sequence of Corynebacterium pseudokroppenstedtii P15-C1.</title>
        <authorList>
            <person name="Bruggemann H."/>
            <person name="Poehlein A."/>
        </authorList>
    </citation>
    <scope>NUCLEOTIDE SEQUENCE [LARGE SCALE GENOMIC DNA]</scope>
    <source>
        <strain evidence="9 10">P15_C1</strain>
    </source>
</reference>
<feature type="transmembrane region" description="Helical" evidence="7">
    <location>
        <begin position="60"/>
        <end position="83"/>
    </location>
</feature>
<evidence type="ECO:0000256" key="7">
    <source>
        <dbReference type="SAM" id="Phobius"/>
    </source>
</evidence>
<feature type="region of interest" description="Disordered" evidence="6">
    <location>
        <begin position="692"/>
        <end position="740"/>
    </location>
</feature>
<evidence type="ECO:0000256" key="4">
    <source>
        <dbReference type="ARBA" id="ARBA00022989"/>
    </source>
</evidence>
<keyword evidence="4 7" id="KW-1133">Transmembrane helix</keyword>
<dbReference type="InterPro" id="IPR008457">
    <property type="entry name" value="Cu-R_CopD_dom"/>
</dbReference>
<feature type="transmembrane region" description="Helical" evidence="7">
    <location>
        <begin position="440"/>
        <end position="464"/>
    </location>
</feature>
<feature type="transmembrane region" description="Helical" evidence="7">
    <location>
        <begin position="210"/>
        <end position="231"/>
    </location>
</feature>
<organism evidence="9 10">
    <name type="scientific">Corynebacterium pseudokroppenstedtii</name>
    <dbReference type="NCBI Taxonomy" id="2804917"/>
    <lineage>
        <taxon>Bacteria</taxon>
        <taxon>Bacillati</taxon>
        <taxon>Actinomycetota</taxon>
        <taxon>Actinomycetes</taxon>
        <taxon>Mycobacteriales</taxon>
        <taxon>Corynebacteriaceae</taxon>
        <taxon>Corynebacterium</taxon>
    </lineage>
</organism>
<feature type="domain" description="Copper resistance protein D" evidence="8">
    <location>
        <begin position="240"/>
        <end position="337"/>
    </location>
</feature>
<dbReference type="InterPro" id="IPR032694">
    <property type="entry name" value="CopC/D"/>
</dbReference>
<keyword evidence="3 7" id="KW-0812">Transmembrane</keyword>
<evidence type="ECO:0000256" key="2">
    <source>
        <dbReference type="ARBA" id="ARBA00022475"/>
    </source>
</evidence>
<gene>
    <name evidence="9" type="ORF">Q0N40_07225</name>
</gene>
<feature type="transmembrane region" description="Helical" evidence="7">
    <location>
        <begin position="143"/>
        <end position="166"/>
    </location>
</feature>
<accession>A0AAU0PYD0</accession>
<evidence type="ECO:0000313" key="10">
    <source>
        <dbReference type="Proteomes" id="UP001174314"/>
    </source>
</evidence>
<keyword evidence="5 7" id="KW-0472">Membrane</keyword>
<protein>
    <submittedName>
        <fullName evidence="9">Cytochrome c oxidase assembly protein</fullName>
    </submittedName>
</protein>
<comment type="subcellular location">
    <subcellularLocation>
        <location evidence="1">Cell membrane</location>
        <topology evidence="1">Multi-pass membrane protein</topology>
    </subcellularLocation>
</comment>
<feature type="transmembrane region" description="Helical" evidence="7">
    <location>
        <begin position="173"/>
        <end position="190"/>
    </location>
</feature>
<proteinExistence type="predicted"/>
<evidence type="ECO:0000256" key="5">
    <source>
        <dbReference type="ARBA" id="ARBA00023136"/>
    </source>
</evidence>
<feature type="transmembrane region" description="Helical" evidence="7">
    <location>
        <begin position="243"/>
        <end position="265"/>
    </location>
</feature>
<dbReference type="PANTHER" id="PTHR34820:SF4">
    <property type="entry name" value="INNER MEMBRANE PROTEIN YEBZ"/>
    <property type="match status" value="1"/>
</dbReference>
<feature type="transmembrane region" description="Helical" evidence="7">
    <location>
        <begin position="277"/>
        <end position="298"/>
    </location>
</feature>
<sequence>MTEVKTKAGSSVPVRSATGYFVLAGLVAGIVGAAIGYSLYSESLSALGIPDPGFSVSFGLPFVRGLATMFGFIGVGSFLMSAFGTPPRKDGYLDVDGYKASRTGTWCLFIWAVLALLLIPMSLSDVSGAPLSTTLSPAHWGEAIDQVSVARSWMWVAIFALITVVWSLGTRRWIFQMLFFAFSLVTLIPISLEGHSAAGGNHDYGVNSYLWHFVFCALWVGGLAAMIQHALRKGPHMDVIVKRYSFLALVSIIVLAISGVVNALLRIRVDELLTSNYGRVITAKAVLLIVLGIFGFLHRRMTIPKLEKNPSDRLAFSQIAIVELVVMAATIGVAVSLSRIPPPLPKELNLNVMELELGFSLTKPPSWGGLFGMVRFDMIYGTVAIIAEVLYVWAYVHLRKKGGEWPFSRVLWWTLGNILLLFATSSGLGMYAMVSFSMHMIQHMILSMAIPIAWVLAGPVTLFLRALPVAGRDGVPGPREWIVAFINNPVSRFLTNPVVAAAQFVIGFYIMYFTPLFEALMKYHFGHLFMIAHFLVSGYIFYWISIGIDAAPRHTSPFIKMVTILGTMPFHAWFAIALMQLNYPLGQPMYETFGIPWHVDYMADQNLGGKIAWATGEIPLLIVTAAHFLQWRREDSKETARYERRADRTHEAELNAYNEMLAALNSGAGDRELQDYYSSDYSSDEVRSYFHQKKFEHHNVPKARRSSAKTPADKPTGSVDAEQQDVSGKGSGNGRSSEGD</sequence>
<evidence type="ECO:0000256" key="3">
    <source>
        <dbReference type="ARBA" id="ARBA00022692"/>
    </source>
</evidence>
<feature type="transmembrane region" description="Helical" evidence="7">
    <location>
        <begin position="525"/>
        <end position="546"/>
    </location>
</feature>
<dbReference type="Pfam" id="PF05425">
    <property type="entry name" value="CopD"/>
    <property type="match status" value="1"/>
</dbReference>
<feature type="transmembrane region" description="Helical" evidence="7">
    <location>
        <begin position="410"/>
        <end position="434"/>
    </location>
</feature>
<feature type="transmembrane region" description="Helical" evidence="7">
    <location>
        <begin position="319"/>
        <end position="340"/>
    </location>
</feature>
<dbReference type="KEGG" id="cpsk:Q0N40_07225"/>
<keyword evidence="10" id="KW-1185">Reference proteome</keyword>
<feature type="transmembrane region" description="Helical" evidence="7">
    <location>
        <begin position="493"/>
        <end position="513"/>
    </location>
</feature>
<keyword evidence="2" id="KW-1003">Cell membrane</keyword>
<dbReference type="PANTHER" id="PTHR34820">
    <property type="entry name" value="INNER MEMBRANE PROTEIN YEBZ"/>
    <property type="match status" value="1"/>
</dbReference>
<evidence type="ECO:0000313" key="9">
    <source>
        <dbReference type="EMBL" id="WPF24335.1"/>
    </source>
</evidence>
<feature type="transmembrane region" description="Helical" evidence="7">
    <location>
        <begin position="104"/>
        <end position="123"/>
    </location>
</feature>
<evidence type="ECO:0000256" key="6">
    <source>
        <dbReference type="SAM" id="MobiDB-lite"/>
    </source>
</evidence>
<dbReference type="GO" id="GO:0006825">
    <property type="term" value="P:copper ion transport"/>
    <property type="evidence" value="ECO:0007669"/>
    <property type="project" value="InterPro"/>
</dbReference>
<name>A0AAU0PYD0_9CORY</name>
<dbReference type="Proteomes" id="UP001174314">
    <property type="component" value="Chromosome"/>
</dbReference>